<dbReference type="InterPro" id="IPR040457">
    <property type="entry name" value="GCP_C"/>
</dbReference>
<evidence type="ECO:0000256" key="1">
    <source>
        <dbReference type="ARBA" id="ARBA00004267"/>
    </source>
</evidence>
<dbReference type="GO" id="GO:0051321">
    <property type="term" value="P:meiotic cell cycle"/>
    <property type="evidence" value="ECO:0007669"/>
    <property type="project" value="TreeGrafter"/>
</dbReference>
<reference evidence="9" key="1">
    <citation type="submission" date="2019-05" db="EMBL/GenBank/DDBJ databases">
        <title>Annotation for the trematode Fasciolopsis buski.</title>
        <authorList>
            <person name="Choi Y.-J."/>
        </authorList>
    </citation>
    <scope>NUCLEOTIDE SEQUENCE</scope>
    <source>
        <strain evidence="9">HT</strain>
        <tissue evidence="9">Whole worm</tissue>
    </source>
</reference>
<dbReference type="PANTHER" id="PTHR19302">
    <property type="entry name" value="GAMMA TUBULIN COMPLEX PROTEIN"/>
    <property type="match status" value="1"/>
</dbReference>
<dbReference type="Gene3D" id="1.20.120.1900">
    <property type="entry name" value="Gamma-tubulin complex, C-terminal domain"/>
    <property type="match status" value="2"/>
</dbReference>
<accession>A0A8E0RST6</accession>
<feature type="domain" description="Gamma tubulin complex component C-terminal" evidence="7">
    <location>
        <begin position="499"/>
        <end position="640"/>
    </location>
</feature>
<dbReference type="GO" id="GO:0000278">
    <property type="term" value="P:mitotic cell cycle"/>
    <property type="evidence" value="ECO:0007669"/>
    <property type="project" value="TreeGrafter"/>
</dbReference>
<name>A0A8E0RST6_9TREM</name>
<comment type="subcellular location">
    <subcellularLocation>
        <location evidence="1 6">Cytoplasm</location>
        <location evidence="1 6">Cytoskeleton</location>
        <location evidence="1 6">Microtubule organizing center</location>
    </subcellularLocation>
</comment>
<dbReference type="Proteomes" id="UP000728185">
    <property type="component" value="Unassembled WGS sequence"/>
</dbReference>
<gene>
    <name evidence="9" type="ORF">FBUS_10185</name>
</gene>
<dbReference type="InterPro" id="IPR007259">
    <property type="entry name" value="GCP"/>
</dbReference>
<dbReference type="GO" id="GO:0051011">
    <property type="term" value="F:microtubule minus-end binding"/>
    <property type="evidence" value="ECO:0007669"/>
    <property type="project" value="TreeGrafter"/>
</dbReference>
<keyword evidence="10" id="KW-1185">Reference proteome</keyword>
<evidence type="ECO:0000256" key="6">
    <source>
        <dbReference type="RuleBase" id="RU363050"/>
    </source>
</evidence>
<keyword evidence="5 6" id="KW-0206">Cytoskeleton</keyword>
<protein>
    <recommendedName>
        <fullName evidence="6">Gamma-tubulin complex component</fullName>
    </recommendedName>
</protein>
<dbReference type="OrthoDB" id="78652at2759"/>
<evidence type="ECO:0000256" key="4">
    <source>
        <dbReference type="ARBA" id="ARBA00022701"/>
    </source>
</evidence>
<dbReference type="InterPro" id="IPR041470">
    <property type="entry name" value="GCP_N"/>
</dbReference>
<evidence type="ECO:0000259" key="7">
    <source>
        <dbReference type="Pfam" id="PF04130"/>
    </source>
</evidence>
<dbReference type="EMBL" id="LUCM01009575">
    <property type="protein sequence ID" value="KAA0186781.1"/>
    <property type="molecule type" value="Genomic_DNA"/>
</dbReference>
<dbReference type="InterPro" id="IPR042241">
    <property type="entry name" value="GCP_C_sf"/>
</dbReference>
<dbReference type="GO" id="GO:0043015">
    <property type="term" value="F:gamma-tubulin binding"/>
    <property type="evidence" value="ECO:0007669"/>
    <property type="project" value="InterPro"/>
</dbReference>
<proteinExistence type="inferred from homology"/>
<evidence type="ECO:0000256" key="5">
    <source>
        <dbReference type="ARBA" id="ARBA00023212"/>
    </source>
</evidence>
<dbReference type="PANTHER" id="PTHR19302:SF27">
    <property type="entry name" value="GAMMA-TUBULIN COMPLEX COMPONENT 4"/>
    <property type="match status" value="1"/>
</dbReference>
<dbReference type="GO" id="GO:0007020">
    <property type="term" value="P:microtubule nucleation"/>
    <property type="evidence" value="ECO:0007669"/>
    <property type="project" value="InterPro"/>
</dbReference>
<comment type="similarity">
    <text evidence="2 6">Belongs to the TUBGCP family.</text>
</comment>
<dbReference type="GO" id="GO:0051225">
    <property type="term" value="P:spindle assembly"/>
    <property type="evidence" value="ECO:0007669"/>
    <property type="project" value="TreeGrafter"/>
</dbReference>
<evidence type="ECO:0000313" key="10">
    <source>
        <dbReference type="Proteomes" id="UP000728185"/>
    </source>
</evidence>
<dbReference type="GO" id="GO:0005874">
    <property type="term" value="C:microtubule"/>
    <property type="evidence" value="ECO:0007669"/>
    <property type="project" value="UniProtKB-KW"/>
</dbReference>
<evidence type="ECO:0000256" key="2">
    <source>
        <dbReference type="ARBA" id="ARBA00010337"/>
    </source>
</evidence>
<dbReference type="Pfam" id="PF04130">
    <property type="entry name" value="GCP_C_terminal"/>
    <property type="match status" value="1"/>
</dbReference>
<evidence type="ECO:0000259" key="8">
    <source>
        <dbReference type="Pfam" id="PF17681"/>
    </source>
</evidence>
<keyword evidence="4 6" id="KW-0493">Microtubule</keyword>
<keyword evidence="3 6" id="KW-0963">Cytoplasm</keyword>
<dbReference type="Pfam" id="PF17681">
    <property type="entry name" value="GCP_N_terminal"/>
    <property type="match status" value="1"/>
</dbReference>
<evidence type="ECO:0000313" key="9">
    <source>
        <dbReference type="EMBL" id="KAA0186781.1"/>
    </source>
</evidence>
<sequence length="651" mass="72709">MLQELLLALYGFPGAVFVESDEQNETDLESVLTPASDHLPFVPPGEVALCANLLKMGSCYNVIEKFIRRYAGPLDSLYVAAIGFGFDDALQAYRNALCSLESEYLANPNLDVSHASYRLHQYKILLPVLADLAKKIDRLYKDARLKHDPIGCRLLDVLLSSAPPGLPGPRNVVRKLLTRGMLVFHRQVTSWMLYGILHDPHKEFFIERADKTPSCLDQSNRLDVGVPVLLRTSSDELSALHYESEDAIFSLVPNRIPLFLPTAFAQNALFVGEAVYHASRRSVGALQAHDSLLTDLETTFSDRFKQLSDTLYSFLDFDDTTKEVSGVQSLIDLNPLQQVVSDARGFVSRYVWHDLVEKNDLPAYVRSVKDIALLGRGELFLAFLDQLSATNPLVRTDICTFPATWPSARGLLDRPVPSKSMAANELRALEYDVACAFLAAARAVGLDDDELDSRFRFSLSSLPDVPDNSEYISADPVLWDCLHLEFLVPPAFDLIFSKHVDVIDSQFCHLIDRIQTDQEADLVQVVHEAYVASLQAQSLLFHPTARSCIIRLLSVCQQFVCVASQSPDNVSDQENRLIYDFQQISDALFHCLVSSRSTGFRLGVGLDVAAPMSRRLDQSTARPSADLGQLLLRLDFNQFYSRSHETSERAT</sequence>
<dbReference type="GO" id="GO:0000930">
    <property type="term" value="C:gamma-tubulin complex"/>
    <property type="evidence" value="ECO:0007669"/>
    <property type="project" value="TreeGrafter"/>
</dbReference>
<dbReference type="GO" id="GO:0031122">
    <property type="term" value="P:cytoplasmic microtubule organization"/>
    <property type="evidence" value="ECO:0007669"/>
    <property type="project" value="TreeGrafter"/>
</dbReference>
<comment type="caution">
    <text evidence="9">The sequence shown here is derived from an EMBL/GenBank/DDBJ whole genome shotgun (WGS) entry which is preliminary data.</text>
</comment>
<organism evidence="9 10">
    <name type="scientific">Fasciolopsis buskii</name>
    <dbReference type="NCBI Taxonomy" id="27845"/>
    <lineage>
        <taxon>Eukaryota</taxon>
        <taxon>Metazoa</taxon>
        <taxon>Spiralia</taxon>
        <taxon>Lophotrochozoa</taxon>
        <taxon>Platyhelminthes</taxon>
        <taxon>Trematoda</taxon>
        <taxon>Digenea</taxon>
        <taxon>Plagiorchiida</taxon>
        <taxon>Echinostomata</taxon>
        <taxon>Echinostomatoidea</taxon>
        <taxon>Fasciolidae</taxon>
        <taxon>Fasciolopsis</taxon>
    </lineage>
</organism>
<evidence type="ECO:0000256" key="3">
    <source>
        <dbReference type="ARBA" id="ARBA00022490"/>
    </source>
</evidence>
<feature type="domain" description="Gamma tubulin complex component protein N-terminal" evidence="8">
    <location>
        <begin position="2"/>
        <end position="358"/>
    </location>
</feature>
<dbReference type="AlphaFoldDB" id="A0A8E0RST6"/>
<dbReference type="GO" id="GO:0000922">
    <property type="term" value="C:spindle pole"/>
    <property type="evidence" value="ECO:0007669"/>
    <property type="project" value="InterPro"/>
</dbReference>